<evidence type="ECO:0000313" key="13">
    <source>
        <dbReference type="Proteomes" id="UP000501466"/>
    </source>
</evidence>
<comment type="cofactor">
    <cofactor evidence="1">
        <name>Mg(2+)</name>
        <dbReference type="ChEBI" id="CHEBI:18420"/>
    </cofactor>
</comment>
<reference evidence="13" key="1">
    <citation type="submission" date="2019-11" db="EMBL/GenBank/DDBJ databases">
        <title>Isolation and characterization of two novel species in the genus Thiomicrorhabdus.</title>
        <authorList>
            <person name="Mochizuki J."/>
            <person name="Kojima H."/>
            <person name="Fukui M."/>
        </authorList>
    </citation>
    <scope>NUCLEOTIDE SEQUENCE [LARGE SCALE GENOMIC DNA]</scope>
    <source>
        <strain evidence="13">AkT22</strain>
    </source>
</reference>
<evidence type="ECO:0000256" key="4">
    <source>
        <dbReference type="ARBA" id="ARBA00022723"/>
    </source>
</evidence>
<dbReference type="InterPro" id="IPR030393">
    <property type="entry name" value="G_ENGB_dom"/>
</dbReference>
<dbReference type="InterPro" id="IPR006073">
    <property type="entry name" value="GTP-bd"/>
</dbReference>
<dbReference type="GO" id="GO:0005525">
    <property type="term" value="F:GTP binding"/>
    <property type="evidence" value="ECO:0007669"/>
    <property type="project" value="UniProtKB-UniRule"/>
</dbReference>
<dbReference type="KEGG" id="tzo:THMIRHAT_00620"/>
<evidence type="ECO:0000256" key="5">
    <source>
        <dbReference type="ARBA" id="ARBA00022741"/>
    </source>
</evidence>
<dbReference type="Proteomes" id="UP000501466">
    <property type="component" value="Chromosome"/>
</dbReference>
<evidence type="ECO:0000259" key="11">
    <source>
        <dbReference type="PROSITE" id="PS51706"/>
    </source>
</evidence>
<dbReference type="InterPro" id="IPR027417">
    <property type="entry name" value="P-loop_NTPase"/>
</dbReference>
<dbReference type="FunFam" id="3.40.50.300:FF:000098">
    <property type="entry name" value="Probable GTP-binding protein EngB"/>
    <property type="match status" value="1"/>
</dbReference>
<dbReference type="NCBIfam" id="TIGR03598">
    <property type="entry name" value="GTPase_YsxC"/>
    <property type="match status" value="1"/>
</dbReference>
<comment type="similarity">
    <text evidence="2 10">Belongs to the TRAFAC class TrmE-Era-EngA-EngB-Septin-like GTPase superfamily. EngB GTPase family.</text>
</comment>
<comment type="function">
    <text evidence="10">Necessary for normal cell division and for the maintenance of normal septation.</text>
</comment>
<keyword evidence="7 10" id="KW-0342">GTP-binding</keyword>
<dbReference type="AlphaFoldDB" id="A0A6F8PJQ8"/>
<dbReference type="GO" id="GO:0046872">
    <property type="term" value="F:metal ion binding"/>
    <property type="evidence" value="ECO:0007669"/>
    <property type="project" value="UniProtKB-KW"/>
</dbReference>
<organism evidence="12 13">
    <name type="scientific">Thiosulfativibrio zosterae</name>
    <dbReference type="NCBI Taxonomy" id="2675053"/>
    <lineage>
        <taxon>Bacteria</taxon>
        <taxon>Pseudomonadati</taxon>
        <taxon>Pseudomonadota</taxon>
        <taxon>Gammaproteobacteria</taxon>
        <taxon>Thiotrichales</taxon>
        <taxon>Piscirickettsiaceae</taxon>
        <taxon>Thiosulfativibrio</taxon>
    </lineage>
</organism>
<gene>
    <name evidence="10 12" type="primary">engB</name>
    <name evidence="12" type="ORF">THMIRHAT_00620</name>
</gene>
<keyword evidence="3 10" id="KW-0132">Cell division</keyword>
<keyword evidence="13" id="KW-1185">Reference proteome</keyword>
<protein>
    <recommendedName>
        <fullName evidence="10">Probable GTP-binding protein EngB</fullName>
    </recommendedName>
</protein>
<evidence type="ECO:0000256" key="2">
    <source>
        <dbReference type="ARBA" id="ARBA00009638"/>
    </source>
</evidence>
<dbReference type="GO" id="GO:0005829">
    <property type="term" value="C:cytosol"/>
    <property type="evidence" value="ECO:0007669"/>
    <property type="project" value="TreeGrafter"/>
</dbReference>
<evidence type="ECO:0000256" key="6">
    <source>
        <dbReference type="ARBA" id="ARBA00022842"/>
    </source>
</evidence>
<dbReference type="InterPro" id="IPR019987">
    <property type="entry name" value="GTP-bd_ribosome_bio_YsxC"/>
</dbReference>
<dbReference type="HAMAP" id="MF_00321">
    <property type="entry name" value="GTPase_EngB"/>
    <property type="match status" value="1"/>
</dbReference>
<keyword evidence="5 10" id="KW-0547">Nucleotide-binding</keyword>
<dbReference type="PROSITE" id="PS51706">
    <property type="entry name" value="G_ENGB"/>
    <property type="match status" value="1"/>
</dbReference>
<evidence type="ECO:0000256" key="1">
    <source>
        <dbReference type="ARBA" id="ARBA00001946"/>
    </source>
</evidence>
<dbReference type="PANTHER" id="PTHR11649">
    <property type="entry name" value="MSS1/TRME-RELATED GTP-BINDING PROTEIN"/>
    <property type="match status" value="1"/>
</dbReference>
<dbReference type="Gene3D" id="3.40.50.300">
    <property type="entry name" value="P-loop containing nucleotide triphosphate hydrolases"/>
    <property type="match status" value="1"/>
</dbReference>
<evidence type="ECO:0000256" key="7">
    <source>
        <dbReference type="ARBA" id="ARBA00023134"/>
    </source>
</evidence>
<accession>A0A6F8PJQ8</accession>
<dbReference type="SUPFAM" id="SSF52540">
    <property type="entry name" value="P-loop containing nucleoside triphosphate hydrolases"/>
    <property type="match status" value="1"/>
</dbReference>
<dbReference type="Pfam" id="PF01926">
    <property type="entry name" value="MMR_HSR1"/>
    <property type="match status" value="1"/>
</dbReference>
<evidence type="ECO:0000256" key="9">
    <source>
        <dbReference type="ARBA" id="ARBA00023306"/>
    </source>
</evidence>
<name>A0A6F8PJQ8_9GAMM</name>
<evidence type="ECO:0000256" key="8">
    <source>
        <dbReference type="ARBA" id="ARBA00023210"/>
    </source>
</evidence>
<dbReference type="GO" id="GO:0000917">
    <property type="term" value="P:division septum assembly"/>
    <property type="evidence" value="ECO:0007669"/>
    <property type="project" value="UniProtKB-KW"/>
</dbReference>
<feature type="domain" description="EngB-type G" evidence="11">
    <location>
        <begin position="29"/>
        <end position="203"/>
    </location>
</feature>
<evidence type="ECO:0000313" key="12">
    <source>
        <dbReference type="EMBL" id="BBP42316.1"/>
    </source>
</evidence>
<keyword evidence="6" id="KW-0460">Magnesium</keyword>
<keyword evidence="4" id="KW-0479">Metal-binding</keyword>
<evidence type="ECO:0000256" key="10">
    <source>
        <dbReference type="HAMAP-Rule" id="MF_00321"/>
    </source>
</evidence>
<dbReference type="PANTHER" id="PTHR11649:SF13">
    <property type="entry name" value="ENGB-TYPE G DOMAIN-CONTAINING PROTEIN"/>
    <property type="match status" value="1"/>
</dbReference>
<keyword evidence="9 10" id="KW-0131">Cell cycle</keyword>
<dbReference type="CDD" id="cd01876">
    <property type="entry name" value="YihA_EngB"/>
    <property type="match status" value="1"/>
</dbReference>
<keyword evidence="8 10" id="KW-0717">Septation</keyword>
<dbReference type="EMBL" id="AP021888">
    <property type="protein sequence ID" value="BBP42316.1"/>
    <property type="molecule type" value="Genomic_DNA"/>
</dbReference>
<sequence length="212" mass="23618">MDSVMQHPLFQQATYLKSAPNLGSCPEDVGYEVAFAGRSNAGKSSALNVITSQKSLARTSKTPGRTQLINFFTCDEERSLVDLPGYGFAKVNINVKKAWEAGLAEYIEKRTALKGLILLMDCRLPPTDIDIVMLDWTKALDLPVHVLLTKADKLSKNQAQASLFKLQAMLKEQYPHATAQLFSSLKRQGLDQAWAKLEGWMNYERPVKVKAD</sequence>
<proteinExistence type="inferred from homology"/>
<evidence type="ECO:0000256" key="3">
    <source>
        <dbReference type="ARBA" id="ARBA00022618"/>
    </source>
</evidence>